<evidence type="ECO:0000256" key="1">
    <source>
        <dbReference type="SAM" id="MobiDB-lite"/>
    </source>
</evidence>
<gene>
    <name evidence="2" type="ORF">AOZ06_46550</name>
</gene>
<feature type="region of interest" description="Disordered" evidence="1">
    <location>
        <begin position="1"/>
        <end position="21"/>
    </location>
</feature>
<keyword evidence="3" id="KW-1185">Reference proteome</keyword>
<protein>
    <submittedName>
        <fullName evidence="2">Uncharacterized protein</fullName>
    </submittedName>
</protein>
<proteinExistence type="predicted"/>
<organism evidence="2 3">
    <name type="scientific">Kibdelosporangium phytohabitans</name>
    <dbReference type="NCBI Taxonomy" id="860235"/>
    <lineage>
        <taxon>Bacteria</taxon>
        <taxon>Bacillati</taxon>
        <taxon>Actinomycetota</taxon>
        <taxon>Actinomycetes</taxon>
        <taxon>Pseudonocardiales</taxon>
        <taxon>Pseudonocardiaceae</taxon>
        <taxon>Kibdelosporangium</taxon>
    </lineage>
</organism>
<feature type="compositionally biased region" description="Polar residues" evidence="1">
    <location>
        <begin position="78"/>
        <end position="90"/>
    </location>
</feature>
<name>A0A0N9IEW7_9PSEU</name>
<dbReference type="EMBL" id="CP012752">
    <property type="protein sequence ID" value="ALG13339.1"/>
    <property type="molecule type" value="Genomic_DNA"/>
</dbReference>
<dbReference type="AlphaFoldDB" id="A0A0N9IEW7"/>
<evidence type="ECO:0000313" key="3">
    <source>
        <dbReference type="Proteomes" id="UP000063699"/>
    </source>
</evidence>
<evidence type="ECO:0000313" key="2">
    <source>
        <dbReference type="EMBL" id="ALG13339.1"/>
    </source>
</evidence>
<reference evidence="2 3" key="1">
    <citation type="submission" date="2015-07" db="EMBL/GenBank/DDBJ databases">
        <title>Genome sequencing of Kibdelosporangium phytohabitans.</title>
        <authorList>
            <person name="Qin S."/>
            <person name="Xing K."/>
        </authorList>
    </citation>
    <scope>NUCLEOTIDE SEQUENCE [LARGE SCALE GENOMIC DNA]</scope>
    <source>
        <strain evidence="2 3">KLBMP1111</strain>
    </source>
</reference>
<accession>A0A0N9IEW7</accession>
<feature type="region of interest" description="Disordered" evidence="1">
    <location>
        <begin position="37"/>
        <end position="90"/>
    </location>
</feature>
<dbReference type="Proteomes" id="UP000063699">
    <property type="component" value="Chromosome"/>
</dbReference>
<sequence>MPEVTRARHRDPAVAPRLRTQPGDGVEAILLLQVERPELATGTERPPRASQDRLQPVRANVAPKIRPIRPLRPYGVRISTTGRGSSPGTA</sequence>
<dbReference type="KEGG" id="kphy:AOZ06_46550"/>